<evidence type="ECO:0000313" key="14">
    <source>
        <dbReference type="Proteomes" id="UP000199288"/>
    </source>
</evidence>
<keyword evidence="6" id="KW-0769">Symport</keyword>
<dbReference type="InterPro" id="IPR036259">
    <property type="entry name" value="MFS_trans_sf"/>
</dbReference>
<dbReference type="Gene3D" id="1.20.1250.20">
    <property type="entry name" value="MFS general substrate transporter like domains"/>
    <property type="match status" value="2"/>
</dbReference>
<evidence type="ECO:0000256" key="3">
    <source>
        <dbReference type="ARBA" id="ARBA00022448"/>
    </source>
</evidence>
<feature type="transmembrane region" description="Helical" evidence="11">
    <location>
        <begin position="101"/>
        <end position="133"/>
    </location>
</feature>
<keyword evidence="3" id="KW-0813">Transport</keyword>
<feature type="transmembrane region" description="Helical" evidence="11">
    <location>
        <begin position="258"/>
        <end position="275"/>
    </location>
</feature>
<dbReference type="PANTHER" id="PTHR43528:SF1">
    <property type="entry name" value="ALPHA-KETOGLUTARATE PERMEASE"/>
    <property type="match status" value="1"/>
</dbReference>
<sequence>MSGSDQGDRGGRGPTSGEQHHALRKAATASFIGNFVEWFDYATYGYLAVVIGQVFFPLADPVAQRIATFSIFALSFILRPIGAMMWGTWGDKYGRRWALSWSILLMTGATFMIALIPPYATIGLAAPLLLLVFRMIQGFSASGEYAGAATFLAEYAPTEKRGMYTSFVPASTATGLLVGSLFVTGMYGVLTLEQIHSWGWRIPFLLALPLGLVGRYIRTHLEDSPAYREMQDQIESGEEDTDVKVPVTYVFKHHFHELAIAFGVATLNAVAFYLVLSYMPTYLTEELGMRETPAFIAQSIALAVYVASIFGMGHLSDMVGRRRMLISACVGFIVLTVPLFLVLGTPTFIPVLAVLVVFNILLTANDGTLATFLAETFPTKVRYTGFALSFNLANAIFGGTAAAISTWLISATGSKLAPAWYLVAVAVMALAGMIAAKERSHEPLRTE</sequence>
<evidence type="ECO:0000313" key="13">
    <source>
        <dbReference type="EMBL" id="SEA25642.1"/>
    </source>
</evidence>
<keyword evidence="5 11" id="KW-0812">Transmembrane</keyword>
<keyword evidence="4" id="KW-1003">Cell membrane</keyword>
<feature type="transmembrane region" description="Helical" evidence="11">
    <location>
        <begin position="66"/>
        <end position="89"/>
    </location>
</feature>
<evidence type="ECO:0000256" key="7">
    <source>
        <dbReference type="ARBA" id="ARBA00022989"/>
    </source>
</evidence>
<comment type="subcellular location">
    <subcellularLocation>
        <location evidence="1">Cell membrane</location>
        <topology evidence="1">Multi-pass membrane protein</topology>
    </subcellularLocation>
</comment>
<proteinExistence type="inferred from homology"/>
<protein>
    <recommendedName>
        <fullName evidence="10">Putative proline/betaine transporter</fullName>
    </recommendedName>
</protein>
<evidence type="ECO:0000256" key="5">
    <source>
        <dbReference type="ARBA" id="ARBA00022692"/>
    </source>
</evidence>
<name>A0A1H3ZQV5_9ACTO</name>
<dbReference type="Pfam" id="PF00083">
    <property type="entry name" value="Sugar_tr"/>
    <property type="match status" value="1"/>
</dbReference>
<dbReference type="OrthoDB" id="8953821at2"/>
<evidence type="ECO:0000256" key="8">
    <source>
        <dbReference type="ARBA" id="ARBA00023136"/>
    </source>
</evidence>
<dbReference type="GO" id="GO:0015293">
    <property type="term" value="F:symporter activity"/>
    <property type="evidence" value="ECO:0007669"/>
    <property type="project" value="UniProtKB-KW"/>
</dbReference>
<evidence type="ECO:0000256" key="10">
    <source>
        <dbReference type="ARBA" id="ARBA00039918"/>
    </source>
</evidence>
<organism evidence="13 14">
    <name type="scientific">Bowdeniella nasicola</name>
    <dbReference type="NCBI Taxonomy" id="208480"/>
    <lineage>
        <taxon>Bacteria</taxon>
        <taxon>Bacillati</taxon>
        <taxon>Actinomycetota</taxon>
        <taxon>Actinomycetes</taxon>
        <taxon>Actinomycetales</taxon>
        <taxon>Actinomycetaceae</taxon>
        <taxon>Bowdeniella</taxon>
    </lineage>
</organism>
<feature type="transmembrane region" description="Helical" evidence="11">
    <location>
        <begin position="167"/>
        <end position="192"/>
    </location>
</feature>
<comment type="function">
    <text evidence="9">May be a proton symporter involved in the uptake of osmolytes such as proline and glycine betaine.</text>
</comment>
<keyword evidence="8 11" id="KW-0472">Membrane</keyword>
<evidence type="ECO:0000256" key="1">
    <source>
        <dbReference type="ARBA" id="ARBA00004651"/>
    </source>
</evidence>
<dbReference type="PROSITE" id="PS50850">
    <property type="entry name" value="MFS"/>
    <property type="match status" value="1"/>
</dbReference>
<reference evidence="14" key="1">
    <citation type="submission" date="2016-10" db="EMBL/GenBank/DDBJ databases">
        <authorList>
            <person name="Varghese N."/>
            <person name="Submissions S."/>
        </authorList>
    </citation>
    <scope>NUCLEOTIDE SEQUENCE [LARGE SCALE GENOMIC DNA]</scope>
    <source>
        <strain evidence="14">KPR-1</strain>
    </source>
</reference>
<dbReference type="EMBL" id="FNQV01000006">
    <property type="protein sequence ID" value="SEA25642.1"/>
    <property type="molecule type" value="Genomic_DNA"/>
</dbReference>
<dbReference type="FunFam" id="1.20.1250.20:FF:000001">
    <property type="entry name" value="Dicarboxylate MFS transporter"/>
    <property type="match status" value="1"/>
</dbReference>
<feature type="transmembrane region" description="Helical" evidence="11">
    <location>
        <begin position="198"/>
        <end position="217"/>
    </location>
</feature>
<dbReference type="Proteomes" id="UP000199288">
    <property type="component" value="Unassembled WGS sequence"/>
</dbReference>
<evidence type="ECO:0000256" key="6">
    <source>
        <dbReference type="ARBA" id="ARBA00022847"/>
    </source>
</evidence>
<accession>A0A1H3ZQV5</accession>
<dbReference type="InterPro" id="IPR005828">
    <property type="entry name" value="MFS_sugar_transport-like"/>
</dbReference>
<dbReference type="PANTHER" id="PTHR43528">
    <property type="entry name" value="ALPHA-KETOGLUTARATE PERMEASE"/>
    <property type="match status" value="1"/>
</dbReference>
<feature type="transmembrane region" description="Helical" evidence="11">
    <location>
        <begin position="325"/>
        <end position="343"/>
    </location>
</feature>
<dbReference type="RefSeq" id="WP_092563674.1">
    <property type="nucleotide sequence ID" value="NZ_FNQV01000006.1"/>
</dbReference>
<dbReference type="InterPro" id="IPR051084">
    <property type="entry name" value="H+-coupled_symporters"/>
</dbReference>
<evidence type="ECO:0000256" key="4">
    <source>
        <dbReference type="ARBA" id="ARBA00022475"/>
    </source>
</evidence>
<keyword evidence="7 11" id="KW-1133">Transmembrane helix</keyword>
<keyword evidence="14" id="KW-1185">Reference proteome</keyword>
<dbReference type="InterPro" id="IPR020846">
    <property type="entry name" value="MFS_dom"/>
</dbReference>
<feature type="transmembrane region" description="Helical" evidence="11">
    <location>
        <begin position="416"/>
        <end position="436"/>
    </location>
</feature>
<gene>
    <name evidence="13" type="ORF">SAMN02910418_01235</name>
</gene>
<evidence type="ECO:0000256" key="9">
    <source>
        <dbReference type="ARBA" id="ARBA00037295"/>
    </source>
</evidence>
<evidence type="ECO:0000259" key="12">
    <source>
        <dbReference type="PROSITE" id="PS50850"/>
    </source>
</evidence>
<feature type="transmembrane region" description="Helical" evidence="11">
    <location>
        <begin position="41"/>
        <end position="59"/>
    </location>
</feature>
<feature type="transmembrane region" description="Helical" evidence="11">
    <location>
        <begin position="295"/>
        <end position="313"/>
    </location>
</feature>
<feature type="transmembrane region" description="Helical" evidence="11">
    <location>
        <begin position="386"/>
        <end position="410"/>
    </location>
</feature>
<evidence type="ECO:0000256" key="11">
    <source>
        <dbReference type="SAM" id="Phobius"/>
    </source>
</evidence>
<comment type="similarity">
    <text evidence="2">Belongs to the major facilitator superfamily. Metabolite:H+ Symporter (MHS) family (TC 2.A.1.6) family.</text>
</comment>
<feature type="transmembrane region" description="Helical" evidence="11">
    <location>
        <begin position="349"/>
        <end position="374"/>
    </location>
</feature>
<dbReference type="GO" id="GO:0005886">
    <property type="term" value="C:plasma membrane"/>
    <property type="evidence" value="ECO:0007669"/>
    <property type="project" value="UniProtKB-SubCell"/>
</dbReference>
<feature type="domain" description="Major facilitator superfamily (MFS) profile" evidence="12">
    <location>
        <begin position="26"/>
        <end position="441"/>
    </location>
</feature>
<dbReference type="AlphaFoldDB" id="A0A1H3ZQV5"/>
<dbReference type="SUPFAM" id="SSF103473">
    <property type="entry name" value="MFS general substrate transporter"/>
    <property type="match status" value="1"/>
</dbReference>
<evidence type="ECO:0000256" key="2">
    <source>
        <dbReference type="ARBA" id="ARBA00008240"/>
    </source>
</evidence>